<dbReference type="KEGG" id="amob:HG15A2_10930"/>
<dbReference type="EMBL" id="CP036263">
    <property type="protein sequence ID" value="QDS97826.1"/>
    <property type="molecule type" value="Genomic_DNA"/>
</dbReference>
<organism evidence="2 3">
    <name type="scientific">Adhaeretor mobilis</name>
    <dbReference type="NCBI Taxonomy" id="1930276"/>
    <lineage>
        <taxon>Bacteria</taxon>
        <taxon>Pseudomonadati</taxon>
        <taxon>Planctomycetota</taxon>
        <taxon>Planctomycetia</taxon>
        <taxon>Pirellulales</taxon>
        <taxon>Lacipirellulaceae</taxon>
        <taxon>Adhaeretor</taxon>
    </lineage>
</organism>
<reference evidence="2 3" key="1">
    <citation type="submission" date="2019-02" db="EMBL/GenBank/DDBJ databases">
        <title>Deep-cultivation of Planctomycetes and their phenomic and genomic characterization uncovers novel biology.</title>
        <authorList>
            <person name="Wiegand S."/>
            <person name="Jogler M."/>
            <person name="Boedeker C."/>
            <person name="Pinto D."/>
            <person name="Vollmers J."/>
            <person name="Rivas-Marin E."/>
            <person name="Kohn T."/>
            <person name="Peeters S.H."/>
            <person name="Heuer A."/>
            <person name="Rast P."/>
            <person name="Oberbeckmann S."/>
            <person name="Bunk B."/>
            <person name="Jeske O."/>
            <person name="Meyerdierks A."/>
            <person name="Storesund J.E."/>
            <person name="Kallscheuer N."/>
            <person name="Luecker S."/>
            <person name="Lage O.M."/>
            <person name="Pohl T."/>
            <person name="Merkel B.J."/>
            <person name="Hornburger P."/>
            <person name="Mueller R.-W."/>
            <person name="Bruemmer F."/>
            <person name="Labrenz M."/>
            <person name="Spormann A.M."/>
            <person name="Op den Camp H."/>
            <person name="Overmann J."/>
            <person name="Amann R."/>
            <person name="Jetten M.S.M."/>
            <person name="Mascher T."/>
            <person name="Medema M.H."/>
            <person name="Devos D.P."/>
            <person name="Kaster A.-K."/>
            <person name="Ovreas L."/>
            <person name="Rohde M."/>
            <person name="Galperin M.Y."/>
            <person name="Jogler C."/>
        </authorList>
    </citation>
    <scope>NUCLEOTIDE SEQUENCE [LARGE SCALE GENOMIC DNA]</scope>
    <source>
        <strain evidence="2 3">HG15A2</strain>
    </source>
</reference>
<accession>A0A517MSH1</accession>
<evidence type="ECO:0000313" key="3">
    <source>
        <dbReference type="Proteomes" id="UP000319852"/>
    </source>
</evidence>
<evidence type="ECO:0000313" key="2">
    <source>
        <dbReference type="EMBL" id="QDS97826.1"/>
    </source>
</evidence>
<sequence>MGQRVVASHGLHSAPPGHNQKLPRAEVRKSWNPFLQEGTEETENA</sequence>
<name>A0A517MSH1_9BACT</name>
<protein>
    <submittedName>
        <fullName evidence="2">Uncharacterized protein</fullName>
    </submittedName>
</protein>
<dbReference type="Proteomes" id="UP000319852">
    <property type="component" value="Chromosome"/>
</dbReference>
<gene>
    <name evidence="2" type="ORF">HG15A2_10930</name>
</gene>
<evidence type="ECO:0000256" key="1">
    <source>
        <dbReference type="SAM" id="MobiDB-lite"/>
    </source>
</evidence>
<proteinExistence type="predicted"/>
<keyword evidence="3" id="KW-1185">Reference proteome</keyword>
<feature type="region of interest" description="Disordered" evidence="1">
    <location>
        <begin position="1"/>
        <end position="45"/>
    </location>
</feature>
<dbReference type="AlphaFoldDB" id="A0A517MSH1"/>